<proteinExistence type="predicted"/>
<dbReference type="AlphaFoldDB" id="A0AAC8PUH4"/>
<dbReference type="Proteomes" id="UP000077465">
    <property type="component" value="Chromosome"/>
</dbReference>
<name>A0AAC8PUH4_9GAMM</name>
<dbReference type="EMBL" id="CP011376">
    <property type="protein sequence ID" value="AKG07031.1"/>
    <property type="molecule type" value="Genomic_DNA"/>
</dbReference>
<evidence type="ECO:0000313" key="3">
    <source>
        <dbReference type="Proteomes" id="UP000077465"/>
    </source>
</evidence>
<accession>A0AAC8PUH4</accession>
<reference evidence="1 3" key="1">
    <citation type="submission" date="2015-05" db="EMBL/GenBank/DDBJ databases">
        <authorList>
            <person name="Dickey A."/>
            <person name="Clawson M."/>
            <person name="Bono J."/>
            <person name="Loy J.D."/>
        </authorList>
    </citation>
    <scope>NUCLEOTIDE SEQUENCE [LARGE SCALE GENOMIC DNA]</scope>
    <source>
        <strain evidence="1 3">22581</strain>
    </source>
</reference>
<gene>
    <name evidence="1" type="ORF">AAX06_01220</name>
    <name evidence="2" type="ORF">AAX06_01690</name>
</gene>
<protein>
    <submittedName>
        <fullName evidence="1">Uncharacterized protein</fullName>
    </submittedName>
</protein>
<evidence type="ECO:0000313" key="2">
    <source>
        <dbReference type="EMBL" id="AKG07097.1"/>
    </source>
</evidence>
<dbReference type="EMBL" id="CP011376">
    <property type="protein sequence ID" value="AKG07097.1"/>
    <property type="molecule type" value="Genomic_DNA"/>
</dbReference>
<evidence type="ECO:0000313" key="1">
    <source>
        <dbReference type="EMBL" id="AKG07031.1"/>
    </source>
</evidence>
<sequence length="132" mass="14707">MTDKLQTVINQITECLDSADLGLTIGQIQTMTRLSNKTVKTALKHMDVEFDGAGYLLKKTAEVDIITSSQSQLIQAKKRNKPFTPNPLMGYQVEKGKIKIFLDRRASSKTLTLTTEHLSELVNAVNKARVTQ</sequence>
<organism evidence="1 3">
    <name type="scientific">Moraxella bovoculi</name>
    <dbReference type="NCBI Taxonomy" id="386891"/>
    <lineage>
        <taxon>Bacteria</taxon>
        <taxon>Pseudomonadati</taxon>
        <taxon>Pseudomonadota</taxon>
        <taxon>Gammaproteobacteria</taxon>
        <taxon>Moraxellales</taxon>
        <taxon>Moraxellaceae</taxon>
        <taxon>Moraxella</taxon>
    </lineage>
</organism>
<dbReference type="RefSeq" id="WP_046699093.1">
    <property type="nucleotide sequence ID" value="NZ_CP011376.1"/>
</dbReference>